<dbReference type="NCBIfam" id="TIGR02675">
    <property type="entry name" value="tape_meas_nterm"/>
    <property type="match status" value="1"/>
</dbReference>
<sequence>SQQIQAVTQDMVNGLSRGKANAGMLNQISQYFPMFREQLAKYETQVSHGKKVTVADLTAMAKAGKISATDIEKTFNSLGSGKYDKAADNMLQTMVGMERTIKARVPALIGDI</sequence>
<dbReference type="EMBL" id="PVOB01000382">
    <property type="protein sequence ID" value="PRO88820.1"/>
    <property type="molecule type" value="Genomic_DNA"/>
</dbReference>
<gene>
    <name evidence="2" type="ORF">C6Y08_17780</name>
</gene>
<comment type="caution">
    <text evidence="2">The sequence shown here is derived from an EMBL/GenBank/DDBJ whole genome shotgun (WGS) entry which is preliminary data.</text>
</comment>
<dbReference type="Proteomes" id="UP000238378">
    <property type="component" value="Unassembled WGS sequence"/>
</dbReference>
<organism evidence="2 3">
    <name type="scientific">Lactiplantibacillus pentosus</name>
    <name type="common">Lactobacillus pentosus</name>
    <dbReference type="NCBI Taxonomy" id="1589"/>
    <lineage>
        <taxon>Bacteria</taxon>
        <taxon>Bacillati</taxon>
        <taxon>Bacillota</taxon>
        <taxon>Bacilli</taxon>
        <taxon>Lactobacillales</taxon>
        <taxon>Lactobacillaceae</taxon>
        <taxon>Lactiplantibacillus</taxon>
    </lineage>
</organism>
<feature type="domain" description="Tape measure protein N-terminal" evidence="1">
    <location>
        <begin position="2"/>
        <end position="112"/>
    </location>
</feature>
<evidence type="ECO:0000313" key="3">
    <source>
        <dbReference type="Proteomes" id="UP000238378"/>
    </source>
</evidence>
<reference evidence="2 3" key="1">
    <citation type="submission" date="2018-03" db="EMBL/GenBank/DDBJ databases">
        <title>Draft Genome Sequences of six Lactobacillus pentosus Strains Isolated from Brines of Traditionally Fermented Spanish-Style Green Table Olives.</title>
        <authorList>
            <person name="Calero-Delgado B."/>
            <person name="Martin-Platero A.M."/>
            <person name="Perez-Pulido A.J."/>
            <person name="Benitez-Cabello A."/>
            <person name="Casimiro-Soriguer C.S."/>
            <person name="Martinez-Bueno M."/>
            <person name="Arroyo-Lopez F.N."/>
            <person name="Rodriguez-Gomez F."/>
            <person name="Bautista-Gallego J."/>
            <person name="Garrido-Fernandez A."/>
            <person name="Jimenez-Diaz R."/>
        </authorList>
    </citation>
    <scope>NUCLEOTIDE SEQUENCE [LARGE SCALE GENOMIC DNA]</scope>
    <source>
        <strain evidence="2 3">IG2</strain>
    </source>
</reference>
<name>A0ABX5CUP6_LACPE</name>
<proteinExistence type="predicted"/>
<accession>A0ABX5CUP6</accession>
<feature type="non-terminal residue" evidence="2">
    <location>
        <position position="112"/>
    </location>
</feature>
<feature type="non-terminal residue" evidence="2">
    <location>
        <position position="1"/>
    </location>
</feature>
<dbReference type="InterPro" id="IPR013491">
    <property type="entry name" value="Tape_meas_N"/>
</dbReference>
<keyword evidence="3" id="KW-1185">Reference proteome</keyword>
<dbReference type="Pfam" id="PF20155">
    <property type="entry name" value="TMP_3"/>
    <property type="match status" value="1"/>
</dbReference>
<protein>
    <recommendedName>
        <fullName evidence="1">Tape measure protein N-terminal domain-containing protein</fullName>
    </recommendedName>
</protein>
<evidence type="ECO:0000259" key="1">
    <source>
        <dbReference type="Pfam" id="PF20155"/>
    </source>
</evidence>
<dbReference type="RefSeq" id="WP_146128317.1">
    <property type="nucleotide sequence ID" value="NZ_PVOB01000382.1"/>
</dbReference>
<evidence type="ECO:0000313" key="2">
    <source>
        <dbReference type="EMBL" id="PRO88820.1"/>
    </source>
</evidence>